<proteinExistence type="evidence at transcript level"/>
<dbReference type="SMART" id="SM00020">
    <property type="entry name" value="Tryp_SPc"/>
    <property type="match status" value="1"/>
</dbReference>
<accession>U5EPN9</accession>
<evidence type="ECO:0000256" key="7">
    <source>
        <dbReference type="PROSITE-ProRule" id="PRU00124"/>
    </source>
</evidence>
<evidence type="ECO:0000256" key="1">
    <source>
        <dbReference type="ARBA" id="ARBA00004613"/>
    </source>
</evidence>
<dbReference type="GO" id="GO:0006508">
    <property type="term" value="P:proteolysis"/>
    <property type="evidence" value="ECO:0007669"/>
    <property type="project" value="UniProtKB-KW"/>
</dbReference>
<feature type="disulfide bond" evidence="7">
    <location>
        <begin position="74"/>
        <end position="86"/>
    </location>
</feature>
<evidence type="ECO:0000313" key="12">
    <source>
        <dbReference type="EMBL" id="JAB55256.1"/>
    </source>
</evidence>
<feature type="domain" description="Sushi" evidence="11">
    <location>
        <begin position="238"/>
        <end position="306"/>
    </location>
</feature>
<comment type="caution">
    <text evidence="8">Lacks conserved residue(s) required for the propagation of feature annotation.</text>
</comment>
<dbReference type="PANTHER" id="PTHR24252">
    <property type="entry name" value="ACROSIN-RELATED"/>
    <property type="match status" value="1"/>
</dbReference>
<dbReference type="SMART" id="SM00032">
    <property type="entry name" value="CCP"/>
    <property type="match status" value="1"/>
</dbReference>
<dbReference type="CDD" id="cd00033">
    <property type="entry name" value="CCP"/>
    <property type="match status" value="1"/>
</dbReference>
<dbReference type="InterPro" id="IPR043504">
    <property type="entry name" value="Peptidase_S1_PA_chymotrypsin"/>
</dbReference>
<protein>
    <submittedName>
        <fullName evidence="12">Putative modular serine protease</fullName>
    </submittedName>
</protein>
<dbReference type="AlphaFoldDB" id="U5EPN9"/>
<feature type="disulfide bond" evidence="7">
    <location>
        <begin position="40"/>
        <end position="58"/>
    </location>
</feature>
<dbReference type="Gene3D" id="2.40.10.10">
    <property type="entry name" value="Trypsin-like serine proteases"/>
    <property type="match status" value="1"/>
</dbReference>
<evidence type="ECO:0000256" key="5">
    <source>
        <dbReference type="ARBA" id="ARBA00023180"/>
    </source>
</evidence>
<feature type="domain" description="Peptidase S1" evidence="10">
    <location>
        <begin position="390"/>
        <end position="659"/>
    </location>
</feature>
<dbReference type="PROSITE" id="PS50923">
    <property type="entry name" value="SUSHI"/>
    <property type="match status" value="2"/>
</dbReference>
<dbReference type="SUPFAM" id="SSF50494">
    <property type="entry name" value="Trypsin-like serine proteases"/>
    <property type="match status" value="1"/>
</dbReference>
<dbReference type="EMBL" id="GANO01004615">
    <property type="protein sequence ID" value="JAB55256.1"/>
    <property type="molecule type" value="mRNA"/>
</dbReference>
<keyword evidence="4 7" id="KW-1015">Disulfide bond</keyword>
<name>U5EPN9_9DIPT</name>
<feature type="domain" description="Sushi" evidence="11">
    <location>
        <begin position="320"/>
        <end position="377"/>
    </location>
</feature>
<feature type="disulfide bond" evidence="7">
    <location>
        <begin position="130"/>
        <end position="148"/>
    </location>
</feature>
<keyword evidence="12" id="KW-0378">Hydrolase</keyword>
<dbReference type="InterPro" id="IPR002172">
    <property type="entry name" value="LDrepeatLR_classA_rpt"/>
</dbReference>
<dbReference type="SUPFAM" id="SSF57535">
    <property type="entry name" value="Complement control module/SCR domain"/>
    <property type="match status" value="1"/>
</dbReference>
<dbReference type="PANTHER" id="PTHR24252:SF7">
    <property type="entry name" value="HYALIN"/>
    <property type="match status" value="1"/>
</dbReference>
<evidence type="ECO:0000256" key="8">
    <source>
        <dbReference type="PROSITE-ProRule" id="PRU00302"/>
    </source>
</evidence>
<evidence type="ECO:0000256" key="6">
    <source>
        <dbReference type="ARBA" id="ARBA00024195"/>
    </source>
</evidence>
<dbReference type="InterPro" id="IPR035976">
    <property type="entry name" value="Sushi/SCR/CCP_sf"/>
</dbReference>
<feature type="signal peptide" evidence="9">
    <location>
        <begin position="1"/>
        <end position="23"/>
    </location>
</feature>
<evidence type="ECO:0000256" key="2">
    <source>
        <dbReference type="ARBA" id="ARBA00022525"/>
    </source>
</evidence>
<feature type="disulfide bond" evidence="7">
    <location>
        <begin position="123"/>
        <end position="135"/>
    </location>
</feature>
<dbReference type="InterPro" id="IPR023415">
    <property type="entry name" value="LDLR_class-A_CS"/>
</dbReference>
<feature type="disulfide bond" evidence="7">
    <location>
        <begin position="81"/>
        <end position="99"/>
    </location>
</feature>
<dbReference type="SUPFAM" id="SSF57424">
    <property type="entry name" value="LDL receptor-like module"/>
    <property type="match status" value="4"/>
</dbReference>
<organism evidence="12">
    <name type="scientific">Corethrella appendiculata</name>
    <dbReference type="NCBI Taxonomy" id="1370023"/>
    <lineage>
        <taxon>Eukaryota</taxon>
        <taxon>Metazoa</taxon>
        <taxon>Ecdysozoa</taxon>
        <taxon>Arthropoda</taxon>
        <taxon>Hexapoda</taxon>
        <taxon>Insecta</taxon>
        <taxon>Pterygota</taxon>
        <taxon>Neoptera</taxon>
        <taxon>Endopterygota</taxon>
        <taxon>Diptera</taxon>
        <taxon>Nematocera</taxon>
        <taxon>Culicoidea</taxon>
        <taxon>Chaoboridae</taxon>
        <taxon>Corethrella</taxon>
    </lineage>
</organism>
<dbReference type="InterPro" id="IPR000436">
    <property type="entry name" value="Sushi_SCR_CCP_dom"/>
</dbReference>
<dbReference type="PRINTS" id="PR00261">
    <property type="entry name" value="LDLRECEPTOR"/>
</dbReference>
<dbReference type="PROSITE" id="PS00134">
    <property type="entry name" value="TRYPSIN_HIS"/>
    <property type="match status" value="1"/>
</dbReference>
<dbReference type="PROSITE" id="PS50068">
    <property type="entry name" value="LDLRA_2"/>
    <property type="match status" value="4"/>
</dbReference>
<sequence length="664" mass="73592">MLKLLEIQILIVILLVLEQQVNCFPRTKRKTCSNIYEWKCTNGQCIESHQLCDGAVNCMDRSDETAAACAFIRCPSYAFRCQYGACADGNALCNGIIECADKSDEHTIQCPGFSEAIYKTGNCSDDQFQCNSGKCISSKDVCDGAKNCDDVSDETAELCSLVFCPSFAFRCSYGACISGYSKCNGIIDCHDGSDEDEILCGKPFPSTTETATTTTVKPITTKVAVVTTTTAKPVAPEGACIIPNHPQNGRIVLDESMQNFTLKPGEFIENYNSVFVICNDKYVMKGVASIVCLDGTWLDEFPICERYCSELTINGITINPSCEYQRKQITCKKALPPGTKARIDCRVGYRKPLNISNDIFTCGVNGNWDFSAFYCEPICGIPTPDAEAYIIGGTVAKLAEVPWHAGIYRNLNNQTLLNLSSNDWKYVCGGTILTEKLILTAAHCFWNSTDFFAPDYFIVTVGKFHRELNFVEHLQPQISRVRELIYQSQYQDFSGLYNLDIMVVALNDFIIFKSHILPICLERDLRTESEKRIKPKSIGKVAGWGLTQSDGQLSSTLRVVELPTTDYFTCREKSPVSYRPFLTGDKFCAGYPDLGISVCQGDSGGGFALNKTINDETMYYLYGIVSSAPRSASGSCDNNKYVAFTEVQNYIPMILDAENRYPVI</sequence>
<keyword evidence="2" id="KW-0964">Secreted</keyword>
<dbReference type="InterPro" id="IPR018114">
    <property type="entry name" value="TRYPSIN_HIS"/>
</dbReference>
<dbReference type="InterPro" id="IPR001254">
    <property type="entry name" value="Trypsin_dom"/>
</dbReference>
<dbReference type="GO" id="GO:0004252">
    <property type="term" value="F:serine-type endopeptidase activity"/>
    <property type="evidence" value="ECO:0007669"/>
    <property type="project" value="InterPro"/>
</dbReference>
<dbReference type="Pfam" id="PF00089">
    <property type="entry name" value="Trypsin"/>
    <property type="match status" value="1"/>
</dbReference>
<reference evidence="12" key="1">
    <citation type="journal article" date="2014" name="Insect Biochem. Mol. Biol.">
        <title>An insight into the sialome of the frog biting fly, Corethrella appendiculata.</title>
        <authorList>
            <person name="Ribeiro J.M.C."/>
            <person name="Chagas A.C."/>
            <person name="Pham V.M."/>
            <person name="Lounibos L.P."/>
            <person name="Calvo E."/>
        </authorList>
    </citation>
    <scope>NUCLEOTIDE SEQUENCE</scope>
    <source>
        <tissue evidence="12">Salivary glands</tissue>
    </source>
</reference>
<dbReference type="Pfam" id="PF00057">
    <property type="entry name" value="Ldl_recept_a"/>
    <property type="match status" value="4"/>
</dbReference>
<dbReference type="SMART" id="SM00192">
    <property type="entry name" value="LDLa"/>
    <property type="match status" value="4"/>
</dbReference>
<dbReference type="Gene3D" id="2.10.70.10">
    <property type="entry name" value="Complement Module, domain 1"/>
    <property type="match status" value="1"/>
</dbReference>
<feature type="disulfide bond" evidence="7">
    <location>
        <begin position="171"/>
        <end position="189"/>
    </location>
</feature>
<evidence type="ECO:0000259" key="10">
    <source>
        <dbReference type="PROSITE" id="PS50240"/>
    </source>
</evidence>
<comment type="subcellular location">
    <subcellularLocation>
        <location evidence="1">Secreted</location>
    </subcellularLocation>
</comment>
<keyword evidence="5" id="KW-0325">Glycoprotein</keyword>
<dbReference type="GO" id="GO:0005576">
    <property type="term" value="C:extracellular region"/>
    <property type="evidence" value="ECO:0007669"/>
    <property type="project" value="UniProtKB-SubCell"/>
</dbReference>
<evidence type="ECO:0000256" key="3">
    <source>
        <dbReference type="ARBA" id="ARBA00022729"/>
    </source>
</evidence>
<dbReference type="PROSITE" id="PS50240">
    <property type="entry name" value="TRYPSIN_DOM"/>
    <property type="match status" value="1"/>
</dbReference>
<dbReference type="InterPro" id="IPR009003">
    <property type="entry name" value="Peptidase_S1_PA"/>
</dbReference>
<keyword evidence="12" id="KW-0645">Protease</keyword>
<keyword evidence="3 9" id="KW-0732">Signal</keyword>
<keyword evidence="8" id="KW-0768">Sushi</keyword>
<comment type="similarity">
    <text evidence="6">Belongs to the peptidase S1 family. CLIP subfamily.</text>
</comment>
<evidence type="ECO:0000259" key="11">
    <source>
        <dbReference type="PROSITE" id="PS50923"/>
    </source>
</evidence>
<evidence type="ECO:0000256" key="9">
    <source>
        <dbReference type="SAM" id="SignalP"/>
    </source>
</evidence>
<dbReference type="PROSITE" id="PS01209">
    <property type="entry name" value="LDLRA_1"/>
    <property type="match status" value="3"/>
</dbReference>
<dbReference type="CDD" id="cd00112">
    <property type="entry name" value="LDLa"/>
    <property type="match status" value="4"/>
</dbReference>
<feature type="chain" id="PRO_5004659527" evidence="9">
    <location>
        <begin position="24"/>
        <end position="664"/>
    </location>
</feature>
<dbReference type="FunFam" id="2.40.10.10:FF:000054">
    <property type="entry name" value="Complement C1r subcomponent"/>
    <property type="match status" value="1"/>
</dbReference>
<dbReference type="InterPro" id="IPR036055">
    <property type="entry name" value="LDL_receptor-like_sf"/>
</dbReference>
<feature type="disulfide bond" evidence="7">
    <location>
        <begin position="164"/>
        <end position="176"/>
    </location>
</feature>
<dbReference type="Gene3D" id="4.10.400.10">
    <property type="entry name" value="Low-density Lipoprotein Receptor"/>
    <property type="match status" value="4"/>
</dbReference>
<dbReference type="CDD" id="cd00190">
    <property type="entry name" value="Tryp_SPc"/>
    <property type="match status" value="1"/>
</dbReference>
<evidence type="ECO:0000256" key="4">
    <source>
        <dbReference type="ARBA" id="ARBA00023157"/>
    </source>
</evidence>